<keyword evidence="1" id="KW-1133">Transmembrane helix</keyword>
<accession>A0A0A9CU99</accession>
<evidence type="ECO:0000313" key="2">
    <source>
        <dbReference type="EMBL" id="JAD79126.1"/>
    </source>
</evidence>
<sequence>MGSSFTYSVSAPLFLNDNAHSAYKHLPGRVTCDILSRCLSFIIMVLLLLEYMYRLFPLSLNIQSHQCAVALPILENFIYWNFHLPFTLYIFQNLCSDQIMAFDAGWLG</sequence>
<name>A0A0A9CU99_ARUDO</name>
<dbReference type="AlphaFoldDB" id="A0A0A9CU99"/>
<reference evidence="2" key="2">
    <citation type="journal article" date="2015" name="Data Brief">
        <title>Shoot transcriptome of the giant reed, Arundo donax.</title>
        <authorList>
            <person name="Barrero R.A."/>
            <person name="Guerrero F.D."/>
            <person name="Moolhuijzen P."/>
            <person name="Goolsby J.A."/>
            <person name="Tidwell J."/>
            <person name="Bellgard S.E."/>
            <person name="Bellgard M.I."/>
        </authorList>
    </citation>
    <scope>NUCLEOTIDE SEQUENCE</scope>
    <source>
        <tissue evidence="2">Shoot tissue taken approximately 20 cm above the soil surface</tissue>
    </source>
</reference>
<keyword evidence="1" id="KW-0812">Transmembrane</keyword>
<reference evidence="2" key="1">
    <citation type="submission" date="2014-09" db="EMBL/GenBank/DDBJ databases">
        <authorList>
            <person name="Magalhaes I.L.F."/>
            <person name="Oliveira U."/>
            <person name="Santos F.R."/>
            <person name="Vidigal T.H.D.A."/>
            <person name="Brescovit A.D."/>
            <person name="Santos A.J."/>
        </authorList>
    </citation>
    <scope>NUCLEOTIDE SEQUENCE</scope>
    <source>
        <tissue evidence="2">Shoot tissue taken approximately 20 cm above the soil surface</tissue>
    </source>
</reference>
<dbReference type="EMBL" id="GBRH01218769">
    <property type="protein sequence ID" value="JAD79126.1"/>
    <property type="molecule type" value="Transcribed_RNA"/>
</dbReference>
<keyword evidence="1" id="KW-0472">Membrane</keyword>
<protein>
    <submittedName>
        <fullName evidence="2">Uncharacterized protein</fullName>
    </submittedName>
</protein>
<feature type="transmembrane region" description="Helical" evidence="1">
    <location>
        <begin position="34"/>
        <end position="53"/>
    </location>
</feature>
<evidence type="ECO:0000256" key="1">
    <source>
        <dbReference type="SAM" id="Phobius"/>
    </source>
</evidence>
<proteinExistence type="predicted"/>
<organism evidence="2">
    <name type="scientific">Arundo donax</name>
    <name type="common">Giant reed</name>
    <name type="synonym">Donax arundinaceus</name>
    <dbReference type="NCBI Taxonomy" id="35708"/>
    <lineage>
        <taxon>Eukaryota</taxon>
        <taxon>Viridiplantae</taxon>
        <taxon>Streptophyta</taxon>
        <taxon>Embryophyta</taxon>
        <taxon>Tracheophyta</taxon>
        <taxon>Spermatophyta</taxon>
        <taxon>Magnoliopsida</taxon>
        <taxon>Liliopsida</taxon>
        <taxon>Poales</taxon>
        <taxon>Poaceae</taxon>
        <taxon>PACMAD clade</taxon>
        <taxon>Arundinoideae</taxon>
        <taxon>Arundineae</taxon>
        <taxon>Arundo</taxon>
    </lineage>
</organism>